<gene>
    <name evidence="2" type="ORF">KIV10_01595</name>
</gene>
<sequence length="231" mass="27034">MKFIFNYLCSKKLAVQFVERFQDSTDWATLMLVSCLFLFAAAKYFYPRRFDEFVMLLITNKYFLVHGKNDEINHPFNILLFISQVISVSLFFYLVLKAVAPEETAGNPWLFVQICTAYTVFVLAKFSIEKIIGNVFSIDPLINQYLYQKLSYRNFLAIFLFIGNLFFLYVLPQTVIGLSIFIAIVLVFNAIALFYSYKNYGNMILGNFFYFILYLCALEISPYIILYKSFV</sequence>
<feature type="transmembrane region" description="Helical" evidence="1">
    <location>
        <begin position="176"/>
        <end position="196"/>
    </location>
</feature>
<accession>A0ABS5S0X0</accession>
<dbReference type="Pfam" id="PF14093">
    <property type="entry name" value="DUF4271"/>
    <property type="match status" value="1"/>
</dbReference>
<proteinExistence type="predicted"/>
<dbReference type="EMBL" id="JAHCTB010000001">
    <property type="protein sequence ID" value="MBT0606863.1"/>
    <property type="molecule type" value="Genomic_DNA"/>
</dbReference>
<evidence type="ECO:0000313" key="2">
    <source>
        <dbReference type="EMBL" id="MBT0606863.1"/>
    </source>
</evidence>
<feature type="transmembrane region" description="Helical" evidence="1">
    <location>
        <begin position="208"/>
        <end position="226"/>
    </location>
</feature>
<keyword evidence="3" id="KW-1185">Reference proteome</keyword>
<protein>
    <submittedName>
        <fullName evidence="2">DUF4271 domain-containing protein</fullName>
    </submittedName>
</protein>
<organism evidence="2 3">
    <name type="scientific">Aequorivita echinoideorum</name>
    <dbReference type="NCBI Taxonomy" id="1549647"/>
    <lineage>
        <taxon>Bacteria</taxon>
        <taxon>Pseudomonadati</taxon>
        <taxon>Bacteroidota</taxon>
        <taxon>Flavobacteriia</taxon>
        <taxon>Flavobacteriales</taxon>
        <taxon>Flavobacteriaceae</taxon>
        <taxon>Aequorivita</taxon>
    </lineage>
</organism>
<comment type="caution">
    <text evidence="2">The sequence shown here is derived from an EMBL/GenBank/DDBJ whole genome shotgun (WGS) entry which is preliminary data.</text>
</comment>
<evidence type="ECO:0000313" key="3">
    <source>
        <dbReference type="Proteomes" id="UP001297092"/>
    </source>
</evidence>
<feature type="transmembrane region" description="Helical" evidence="1">
    <location>
        <begin position="108"/>
        <end position="128"/>
    </location>
</feature>
<dbReference type="Proteomes" id="UP001297092">
    <property type="component" value="Unassembled WGS sequence"/>
</dbReference>
<dbReference type="RefSeq" id="WP_214111735.1">
    <property type="nucleotide sequence ID" value="NZ_JAHCTB010000001.1"/>
</dbReference>
<keyword evidence="1" id="KW-1133">Transmembrane helix</keyword>
<reference evidence="2 3" key="1">
    <citation type="submission" date="2021-05" db="EMBL/GenBank/DDBJ databases">
        <title>Aequorivita echinoideorum JCM 30378 genome.</title>
        <authorList>
            <person name="Zhang H."/>
            <person name="Li C."/>
        </authorList>
    </citation>
    <scope>NUCLEOTIDE SEQUENCE [LARGE SCALE GENOMIC DNA]</scope>
    <source>
        <strain evidence="2 3">JCM30378</strain>
    </source>
</reference>
<keyword evidence="1" id="KW-0472">Membrane</keyword>
<feature type="transmembrane region" description="Helical" evidence="1">
    <location>
        <begin position="76"/>
        <end position="96"/>
    </location>
</feature>
<evidence type="ECO:0000256" key="1">
    <source>
        <dbReference type="SAM" id="Phobius"/>
    </source>
</evidence>
<dbReference type="InterPro" id="IPR025367">
    <property type="entry name" value="DUF4271"/>
</dbReference>
<feature type="transmembrane region" description="Helical" evidence="1">
    <location>
        <begin position="152"/>
        <end position="170"/>
    </location>
</feature>
<feature type="transmembrane region" description="Helical" evidence="1">
    <location>
        <begin position="27"/>
        <end position="46"/>
    </location>
</feature>
<name>A0ABS5S0X0_9FLAO</name>
<keyword evidence="1" id="KW-0812">Transmembrane</keyword>